<name>A0A1H5Y8C1_9RHOB</name>
<dbReference type="AlphaFoldDB" id="A0A1H5Y8C1"/>
<dbReference type="RefSeq" id="WP_104008891.1">
    <property type="nucleotide sequence ID" value="NZ_FNVD01000015.1"/>
</dbReference>
<evidence type="ECO:0000313" key="1">
    <source>
        <dbReference type="EMBL" id="SEG19907.1"/>
    </source>
</evidence>
<dbReference type="Proteomes" id="UP000236742">
    <property type="component" value="Unassembled WGS sequence"/>
</dbReference>
<protein>
    <submittedName>
        <fullName evidence="1">Uncharacterized protein</fullName>
    </submittedName>
</protein>
<dbReference type="EMBL" id="FNVD01000015">
    <property type="protein sequence ID" value="SEG19907.1"/>
    <property type="molecule type" value="Genomic_DNA"/>
</dbReference>
<reference evidence="1 2" key="1">
    <citation type="submission" date="2016-10" db="EMBL/GenBank/DDBJ databases">
        <authorList>
            <person name="de Groot N.N."/>
        </authorList>
    </citation>
    <scope>NUCLEOTIDE SEQUENCE [LARGE SCALE GENOMIC DNA]</scope>
    <source>
        <strain evidence="1 2">DSM 23413</strain>
    </source>
</reference>
<proteinExistence type="predicted"/>
<evidence type="ECO:0000313" key="2">
    <source>
        <dbReference type="Proteomes" id="UP000236742"/>
    </source>
</evidence>
<accession>A0A1H5Y8C1</accession>
<dbReference type="OrthoDB" id="7527830at2"/>
<organism evidence="1 2">
    <name type="scientific">Jhaorihella thermophila</name>
    <dbReference type="NCBI Taxonomy" id="488547"/>
    <lineage>
        <taxon>Bacteria</taxon>
        <taxon>Pseudomonadati</taxon>
        <taxon>Pseudomonadota</taxon>
        <taxon>Alphaproteobacteria</taxon>
        <taxon>Rhodobacterales</taxon>
        <taxon>Paracoccaceae</taxon>
        <taxon>Jhaorihella</taxon>
    </lineage>
</organism>
<gene>
    <name evidence="1" type="ORF">SAMN05421751_11533</name>
</gene>
<sequence>MTDPDRSSPDRTAAPDTVETLQARVEALYLESRTLHREVRRLQAVQPVLGLRPRTPSPVMRLAMRLMPGLRRRHHLRMIRESGLFDGDWYLAAYPDVAAAGLDPAVHFLLHGAEERRNPGPHFDTAHYLALYPDIAESGLNPLVHYLQAGWAEGRSIRPGMPPRNAAGGGR</sequence>
<keyword evidence="2" id="KW-1185">Reference proteome</keyword>